<name>A0A8J3I1D1_9CHLR</name>
<feature type="transmembrane region" description="Helical" evidence="8">
    <location>
        <begin position="232"/>
        <end position="253"/>
    </location>
</feature>
<keyword evidence="7 8" id="KW-0472">Membrane</keyword>
<dbReference type="AlphaFoldDB" id="A0A8J3I1D1"/>
<feature type="domain" description="Glycosyltransferase RgtA/B/C/D-like" evidence="9">
    <location>
        <begin position="140"/>
        <end position="252"/>
    </location>
</feature>
<feature type="transmembrane region" description="Helical" evidence="8">
    <location>
        <begin position="192"/>
        <end position="225"/>
    </location>
</feature>
<dbReference type="InterPro" id="IPR038731">
    <property type="entry name" value="RgtA/B/C-like"/>
</dbReference>
<evidence type="ECO:0000256" key="6">
    <source>
        <dbReference type="ARBA" id="ARBA00022989"/>
    </source>
</evidence>
<evidence type="ECO:0000256" key="2">
    <source>
        <dbReference type="ARBA" id="ARBA00022475"/>
    </source>
</evidence>
<keyword evidence="4" id="KW-0808">Transferase</keyword>
<accession>A0A8J3I1D1</accession>
<evidence type="ECO:0000256" key="8">
    <source>
        <dbReference type="SAM" id="Phobius"/>
    </source>
</evidence>
<keyword evidence="5 8" id="KW-0812">Transmembrane</keyword>
<dbReference type="Proteomes" id="UP000612362">
    <property type="component" value="Unassembled WGS sequence"/>
</dbReference>
<dbReference type="EMBL" id="BNJF01000001">
    <property type="protein sequence ID" value="GHO43119.1"/>
    <property type="molecule type" value="Genomic_DNA"/>
</dbReference>
<dbReference type="GO" id="GO:0016763">
    <property type="term" value="F:pentosyltransferase activity"/>
    <property type="evidence" value="ECO:0007669"/>
    <property type="project" value="TreeGrafter"/>
</dbReference>
<keyword evidence="2" id="KW-1003">Cell membrane</keyword>
<proteinExistence type="predicted"/>
<sequence>MQRIFRVSWFPLALLAVALLSVGLRLYGVNWDAGNSFHPDERQILFRITALGWPTSFSQFLDPNHSPLNPHFFAYGSFPLYLLAVLSFLISRLTMQSPMTFVELTLLGRVLSSLLDTGSVLLTAWLALLLTRDLGFGRRATQCATLLAAILVAFTPFQIQLSHFYTVDTLLLFFVVLTLVCCVKYVQSRHDLFWAACCGLSFGLALATKFSAAPLGLPIVVAVLLRGWRRRAIYEVGTGLLLCFILTALIFFVTQPYAWLDMHNYIDQVKEQGNMSRGSLDFPYTRQFASTIPYIYQGYNLFLWGLGVMLSLAAVAGLVWIARGLWRRKVGLTWLIPLSWLIVYSVIIGSFYVKFMRYLLPIYPLCVLLAATVLIAFVRSCWTPEPLATMAPARRRRSYGAQAISGIALLLVLAGTIFQGLALANIYSQPNTRVQASRWLYTHLPRGSLLTYELWDDSLPISVDHYDPSYFAQVTYLDGSGNVATGLPLYDDDTLTKAHLLANLLPTVDALPMASDRLDMSIPRLPARYPLTMRYYQMLFSGQLGFRLEAQFEVRPNLLGVTLDDSGADESYSVFDHPRVRIFVRQTPYPYTPEQLYQKLVTGLSLPN</sequence>
<evidence type="ECO:0000313" key="11">
    <source>
        <dbReference type="Proteomes" id="UP000612362"/>
    </source>
</evidence>
<evidence type="ECO:0000313" key="10">
    <source>
        <dbReference type="EMBL" id="GHO43119.1"/>
    </source>
</evidence>
<evidence type="ECO:0000256" key="7">
    <source>
        <dbReference type="ARBA" id="ARBA00023136"/>
    </source>
</evidence>
<dbReference type="InterPro" id="IPR050297">
    <property type="entry name" value="LipidA_mod_glycosyltrf_83"/>
</dbReference>
<protein>
    <recommendedName>
        <fullName evidence="9">Glycosyltransferase RgtA/B/C/D-like domain-containing protein</fullName>
    </recommendedName>
</protein>
<evidence type="ECO:0000256" key="3">
    <source>
        <dbReference type="ARBA" id="ARBA00022676"/>
    </source>
</evidence>
<dbReference type="PANTHER" id="PTHR33908">
    <property type="entry name" value="MANNOSYLTRANSFERASE YKCB-RELATED"/>
    <property type="match status" value="1"/>
</dbReference>
<dbReference type="GO" id="GO:0005886">
    <property type="term" value="C:plasma membrane"/>
    <property type="evidence" value="ECO:0007669"/>
    <property type="project" value="UniProtKB-SubCell"/>
</dbReference>
<dbReference type="GO" id="GO:0009103">
    <property type="term" value="P:lipopolysaccharide biosynthetic process"/>
    <property type="evidence" value="ECO:0007669"/>
    <property type="project" value="UniProtKB-ARBA"/>
</dbReference>
<dbReference type="RefSeq" id="WP_220192606.1">
    <property type="nucleotide sequence ID" value="NZ_BNJF01000001.1"/>
</dbReference>
<feature type="transmembrane region" description="Helical" evidence="8">
    <location>
        <begin position="106"/>
        <end position="127"/>
    </location>
</feature>
<evidence type="ECO:0000256" key="4">
    <source>
        <dbReference type="ARBA" id="ARBA00022679"/>
    </source>
</evidence>
<keyword evidence="3" id="KW-0328">Glycosyltransferase</keyword>
<keyword evidence="11" id="KW-1185">Reference proteome</keyword>
<feature type="transmembrane region" description="Helical" evidence="8">
    <location>
        <begin position="301"/>
        <end position="322"/>
    </location>
</feature>
<dbReference type="PANTHER" id="PTHR33908:SF11">
    <property type="entry name" value="MEMBRANE PROTEIN"/>
    <property type="match status" value="1"/>
</dbReference>
<feature type="transmembrane region" description="Helical" evidence="8">
    <location>
        <begin position="359"/>
        <end position="382"/>
    </location>
</feature>
<evidence type="ECO:0000259" key="9">
    <source>
        <dbReference type="Pfam" id="PF13231"/>
    </source>
</evidence>
<keyword evidence="6 8" id="KW-1133">Transmembrane helix</keyword>
<feature type="transmembrane region" description="Helical" evidence="8">
    <location>
        <begin position="334"/>
        <end position="353"/>
    </location>
</feature>
<evidence type="ECO:0000256" key="1">
    <source>
        <dbReference type="ARBA" id="ARBA00004651"/>
    </source>
</evidence>
<reference evidence="10" key="1">
    <citation type="submission" date="2020-10" db="EMBL/GenBank/DDBJ databases">
        <title>Taxonomic study of unclassified bacteria belonging to the class Ktedonobacteria.</title>
        <authorList>
            <person name="Yabe S."/>
            <person name="Wang C.M."/>
            <person name="Zheng Y."/>
            <person name="Sakai Y."/>
            <person name="Cavaletti L."/>
            <person name="Monciardini P."/>
            <person name="Donadio S."/>
        </authorList>
    </citation>
    <scope>NUCLEOTIDE SEQUENCE</scope>
    <source>
        <strain evidence="10">SOSP1-1</strain>
    </source>
</reference>
<feature type="transmembrane region" description="Helical" evidence="8">
    <location>
        <begin position="169"/>
        <end position="186"/>
    </location>
</feature>
<comment type="subcellular location">
    <subcellularLocation>
        <location evidence="1">Cell membrane</location>
        <topology evidence="1">Multi-pass membrane protein</topology>
    </subcellularLocation>
</comment>
<gene>
    <name evidence="10" type="ORF">KSX_12820</name>
</gene>
<feature type="transmembrane region" description="Helical" evidence="8">
    <location>
        <begin position="72"/>
        <end position="94"/>
    </location>
</feature>
<evidence type="ECO:0000256" key="5">
    <source>
        <dbReference type="ARBA" id="ARBA00022692"/>
    </source>
</evidence>
<comment type="caution">
    <text evidence="10">The sequence shown here is derived from an EMBL/GenBank/DDBJ whole genome shotgun (WGS) entry which is preliminary data.</text>
</comment>
<organism evidence="10 11">
    <name type="scientific">Ktedonospora formicarum</name>
    <dbReference type="NCBI Taxonomy" id="2778364"/>
    <lineage>
        <taxon>Bacteria</taxon>
        <taxon>Bacillati</taxon>
        <taxon>Chloroflexota</taxon>
        <taxon>Ktedonobacteria</taxon>
        <taxon>Ktedonobacterales</taxon>
        <taxon>Ktedonobacteraceae</taxon>
        <taxon>Ktedonospora</taxon>
    </lineage>
</organism>
<dbReference type="Pfam" id="PF13231">
    <property type="entry name" value="PMT_2"/>
    <property type="match status" value="1"/>
</dbReference>
<feature type="transmembrane region" description="Helical" evidence="8">
    <location>
        <begin position="139"/>
        <end position="157"/>
    </location>
</feature>
<feature type="transmembrane region" description="Helical" evidence="8">
    <location>
        <begin position="403"/>
        <end position="427"/>
    </location>
</feature>